<reference evidence="2 3" key="1">
    <citation type="submission" date="2024-02" db="EMBL/GenBank/DDBJ databases">
        <title>High-quality chromosome-scale genome assembly of Pensacola bahiagrass (Paspalum notatum Flugge var. saurae).</title>
        <authorList>
            <person name="Vega J.M."/>
            <person name="Podio M."/>
            <person name="Orjuela J."/>
            <person name="Siena L.A."/>
            <person name="Pessino S.C."/>
            <person name="Combes M.C."/>
            <person name="Mariac C."/>
            <person name="Albertini E."/>
            <person name="Pupilli F."/>
            <person name="Ortiz J.P.A."/>
            <person name="Leblanc O."/>
        </authorList>
    </citation>
    <scope>NUCLEOTIDE SEQUENCE [LARGE SCALE GENOMIC DNA]</scope>
    <source>
        <strain evidence="2">R1</strain>
        <tissue evidence="2">Leaf</tissue>
    </source>
</reference>
<feature type="region of interest" description="Disordered" evidence="1">
    <location>
        <begin position="101"/>
        <end position="134"/>
    </location>
</feature>
<feature type="compositionally biased region" description="Low complexity" evidence="1">
    <location>
        <begin position="122"/>
        <end position="134"/>
    </location>
</feature>
<name>A0AAQ3XFA5_PASNO</name>
<proteinExistence type="predicted"/>
<gene>
    <name evidence="2" type="ORF">U9M48_041467</name>
</gene>
<dbReference type="EMBL" id="CP144754">
    <property type="protein sequence ID" value="WVZ95740.1"/>
    <property type="molecule type" value="Genomic_DNA"/>
</dbReference>
<accession>A0AAQ3XFA5</accession>
<sequence length="276" mass="30266">MGFARRWSPRGGRPSVATARRWTLFTLAGASLPAAEGPAGSASESLMECCRPSIGWNRCARCGVGLRFVGGAKEVDPARARRRSVPSRSFGQVWWCGQTRRATRSAAPAVDPRPRRVRRRSPSQPRRPTPVAAAARPQHFAVLWSGHNPDAAVPWPGAVADPRRGATRLGGLLQRGRRPWPAVRTSPPLRTPGLSLVLLLEPRCGGNSQAWLDGQARAQWRCGHNHAWQWPAPAVWHRGAGDSEDLPSAAFLDPHPRPRAIQCRIHLYTHRICAGH</sequence>
<dbReference type="AlphaFoldDB" id="A0AAQ3XFA5"/>
<dbReference type="Proteomes" id="UP001341281">
    <property type="component" value="Chromosome 10"/>
</dbReference>
<evidence type="ECO:0000256" key="1">
    <source>
        <dbReference type="SAM" id="MobiDB-lite"/>
    </source>
</evidence>
<evidence type="ECO:0000313" key="3">
    <source>
        <dbReference type="Proteomes" id="UP001341281"/>
    </source>
</evidence>
<evidence type="ECO:0000313" key="2">
    <source>
        <dbReference type="EMBL" id="WVZ95741.1"/>
    </source>
</evidence>
<protein>
    <submittedName>
        <fullName evidence="2">Uncharacterized protein</fullName>
    </submittedName>
</protein>
<organism evidence="2 3">
    <name type="scientific">Paspalum notatum var. saurae</name>
    <dbReference type="NCBI Taxonomy" id="547442"/>
    <lineage>
        <taxon>Eukaryota</taxon>
        <taxon>Viridiplantae</taxon>
        <taxon>Streptophyta</taxon>
        <taxon>Embryophyta</taxon>
        <taxon>Tracheophyta</taxon>
        <taxon>Spermatophyta</taxon>
        <taxon>Magnoliopsida</taxon>
        <taxon>Liliopsida</taxon>
        <taxon>Poales</taxon>
        <taxon>Poaceae</taxon>
        <taxon>PACMAD clade</taxon>
        <taxon>Panicoideae</taxon>
        <taxon>Andropogonodae</taxon>
        <taxon>Paspaleae</taxon>
        <taxon>Paspalinae</taxon>
        <taxon>Paspalum</taxon>
    </lineage>
</organism>
<dbReference type="EMBL" id="CP144754">
    <property type="protein sequence ID" value="WVZ95741.1"/>
    <property type="molecule type" value="Genomic_DNA"/>
</dbReference>
<keyword evidence="3" id="KW-1185">Reference proteome</keyword>